<dbReference type="EMBL" id="JAIUJS010000007">
    <property type="protein sequence ID" value="MCA0153981.1"/>
    <property type="molecule type" value="Genomic_DNA"/>
</dbReference>
<proteinExistence type="predicted"/>
<name>A0ABS7Y2Z6_9FLAO</name>
<reference evidence="2" key="1">
    <citation type="submission" date="2023-07" db="EMBL/GenBank/DDBJ databases">
        <authorList>
            <person name="Yue Y."/>
        </authorList>
    </citation>
    <scope>NUCLEOTIDE SEQUENCE [LARGE SCALE GENOMIC DNA]</scope>
    <source>
        <strain evidence="2">2Y89</strain>
    </source>
</reference>
<comment type="caution">
    <text evidence="1">The sequence shown here is derived from an EMBL/GenBank/DDBJ whole genome shotgun (WGS) entry which is preliminary data.</text>
</comment>
<dbReference type="Proteomes" id="UP001198402">
    <property type="component" value="Unassembled WGS sequence"/>
</dbReference>
<evidence type="ECO:0008006" key="3">
    <source>
        <dbReference type="Google" id="ProtNLM"/>
    </source>
</evidence>
<evidence type="ECO:0000313" key="1">
    <source>
        <dbReference type="EMBL" id="MCA0153981.1"/>
    </source>
</evidence>
<sequence>MSKFKLSCEEANHVCDKTQYKEASFWEKVKLNLHLIYCRACRKYTARNSKLTKLVKSSKMEYLDHSAKDQIKVAFEKELAKHQK</sequence>
<dbReference type="RefSeq" id="WP_224478952.1">
    <property type="nucleotide sequence ID" value="NZ_JAIUJS010000007.1"/>
</dbReference>
<accession>A0ABS7Y2Z6</accession>
<gene>
    <name evidence="1" type="ORF">LBV24_12190</name>
</gene>
<keyword evidence="2" id="KW-1185">Reference proteome</keyword>
<organism evidence="1 2">
    <name type="scientific">Winogradskyella vincentii</name>
    <dbReference type="NCBI Taxonomy" id="2877122"/>
    <lineage>
        <taxon>Bacteria</taxon>
        <taxon>Pseudomonadati</taxon>
        <taxon>Bacteroidota</taxon>
        <taxon>Flavobacteriia</taxon>
        <taxon>Flavobacteriales</taxon>
        <taxon>Flavobacteriaceae</taxon>
        <taxon>Winogradskyella</taxon>
    </lineage>
</organism>
<protein>
    <recommendedName>
        <fullName evidence="3">Glycine dehydrogenase</fullName>
    </recommendedName>
</protein>
<evidence type="ECO:0000313" key="2">
    <source>
        <dbReference type="Proteomes" id="UP001198402"/>
    </source>
</evidence>